<name>A0A7W4Z4E8_9ACTN</name>
<feature type="transmembrane region" description="Helical" evidence="6">
    <location>
        <begin position="217"/>
        <end position="235"/>
    </location>
</feature>
<keyword evidence="5 6" id="KW-0472">Membrane</keyword>
<feature type="compositionally biased region" description="Low complexity" evidence="7">
    <location>
        <begin position="298"/>
        <end position="308"/>
    </location>
</feature>
<protein>
    <recommendedName>
        <fullName evidence="6">SURF1-like protein</fullName>
    </recommendedName>
</protein>
<sequence length="333" mass="35962">MRSWRFLLSRRWLLFGAVVVLLCYGAWWLGQWQFHRLDERKASNAVVRANEDRAPSPVGEVLAPGRGVAEDDEWRQVIATGTYDADNTVIVRYRTRDGQSGIDVVVPLRTSDGSTLLVDRGWMASDNEGAGPDDVPAAPTGEVTVEGWVRADATGDSTAVNGHSTRAISSAQIGPAIGTEVYGGFVVLESEDGEPAAGLEPVELPELNNGPHFFYGLQWWFFGVFAVFGFGYLAWDERRGHRTQPADGEAAADEPDPTEGERKRKRAAKSAQKQKVKAAYQRAYAAERAAREARRDAQQATTPAAPSAGDRPGSHAADQGTSTATGSSSSDTP</sequence>
<evidence type="ECO:0000256" key="7">
    <source>
        <dbReference type="SAM" id="MobiDB-lite"/>
    </source>
</evidence>
<feature type="compositionally biased region" description="Basic and acidic residues" evidence="7">
    <location>
        <begin position="288"/>
        <end position="297"/>
    </location>
</feature>
<dbReference type="PANTHER" id="PTHR23427:SF2">
    <property type="entry name" value="SURFEIT LOCUS PROTEIN 1"/>
    <property type="match status" value="1"/>
</dbReference>
<gene>
    <name evidence="8" type="ORF">FHU40_004497</name>
</gene>
<dbReference type="Proteomes" id="UP000589626">
    <property type="component" value="Unassembled WGS sequence"/>
</dbReference>
<evidence type="ECO:0000256" key="6">
    <source>
        <dbReference type="RuleBase" id="RU363076"/>
    </source>
</evidence>
<dbReference type="Pfam" id="PF02104">
    <property type="entry name" value="SURF1"/>
    <property type="match status" value="1"/>
</dbReference>
<keyword evidence="9" id="KW-1185">Reference proteome</keyword>
<dbReference type="InterPro" id="IPR045214">
    <property type="entry name" value="Surf1/Surf4"/>
</dbReference>
<feature type="compositionally biased region" description="Basic residues" evidence="7">
    <location>
        <begin position="263"/>
        <end position="276"/>
    </location>
</feature>
<dbReference type="PANTHER" id="PTHR23427">
    <property type="entry name" value="SURFEIT LOCUS PROTEIN"/>
    <property type="match status" value="1"/>
</dbReference>
<dbReference type="GO" id="GO:0005886">
    <property type="term" value="C:plasma membrane"/>
    <property type="evidence" value="ECO:0007669"/>
    <property type="project" value="UniProtKB-SubCell"/>
</dbReference>
<evidence type="ECO:0000256" key="1">
    <source>
        <dbReference type="ARBA" id="ARBA00004370"/>
    </source>
</evidence>
<keyword evidence="6" id="KW-1003">Cell membrane</keyword>
<evidence type="ECO:0000313" key="9">
    <source>
        <dbReference type="Proteomes" id="UP000589626"/>
    </source>
</evidence>
<dbReference type="InterPro" id="IPR002994">
    <property type="entry name" value="Surf1/Shy1"/>
</dbReference>
<dbReference type="RefSeq" id="WP_183594584.1">
    <property type="nucleotide sequence ID" value="NZ_JACHWR010000003.1"/>
</dbReference>
<evidence type="ECO:0000256" key="4">
    <source>
        <dbReference type="ARBA" id="ARBA00022989"/>
    </source>
</evidence>
<evidence type="ECO:0000313" key="8">
    <source>
        <dbReference type="EMBL" id="MBB3044660.1"/>
    </source>
</evidence>
<comment type="subcellular location">
    <subcellularLocation>
        <location evidence="6">Cell membrane</location>
        <topology evidence="6">Multi-pass membrane protein</topology>
    </subcellularLocation>
    <subcellularLocation>
        <location evidence="1">Membrane</location>
    </subcellularLocation>
</comment>
<feature type="region of interest" description="Disordered" evidence="7">
    <location>
        <begin position="242"/>
        <end position="333"/>
    </location>
</feature>
<reference evidence="8 9" key="1">
    <citation type="submission" date="2020-08" db="EMBL/GenBank/DDBJ databases">
        <title>Sequencing the genomes of 1000 actinobacteria strains.</title>
        <authorList>
            <person name="Klenk H.-P."/>
        </authorList>
    </citation>
    <scope>NUCLEOTIDE SEQUENCE [LARGE SCALE GENOMIC DNA]</scope>
    <source>
        <strain evidence="8 9">DSM 105498</strain>
    </source>
</reference>
<dbReference type="PROSITE" id="PS50895">
    <property type="entry name" value="SURF1"/>
    <property type="match status" value="1"/>
</dbReference>
<feature type="compositionally biased region" description="Low complexity" evidence="7">
    <location>
        <begin position="277"/>
        <end position="287"/>
    </location>
</feature>
<evidence type="ECO:0000256" key="2">
    <source>
        <dbReference type="ARBA" id="ARBA00007165"/>
    </source>
</evidence>
<keyword evidence="4 6" id="KW-1133">Transmembrane helix</keyword>
<dbReference type="EMBL" id="JACHWR010000003">
    <property type="protein sequence ID" value="MBB3044660.1"/>
    <property type="molecule type" value="Genomic_DNA"/>
</dbReference>
<dbReference type="CDD" id="cd06662">
    <property type="entry name" value="SURF1"/>
    <property type="match status" value="1"/>
</dbReference>
<organism evidence="8 9">
    <name type="scientific">Nocardioides soli</name>
    <dbReference type="NCBI Taxonomy" id="1036020"/>
    <lineage>
        <taxon>Bacteria</taxon>
        <taxon>Bacillati</taxon>
        <taxon>Actinomycetota</taxon>
        <taxon>Actinomycetes</taxon>
        <taxon>Propionibacteriales</taxon>
        <taxon>Nocardioidaceae</taxon>
        <taxon>Nocardioides</taxon>
    </lineage>
</organism>
<feature type="transmembrane region" description="Helical" evidence="6">
    <location>
        <begin position="12"/>
        <end position="30"/>
    </location>
</feature>
<comment type="similarity">
    <text evidence="2 6">Belongs to the SURF1 family.</text>
</comment>
<keyword evidence="3 6" id="KW-0812">Transmembrane</keyword>
<evidence type="ECO:0000256" key="5">
    <source>
        <dbReference type="ARBA" id="ARBA00023136"/>
    </source>
</evidence>
<evidence type="ECO:0000256" key="3">
    <source>
        <dbReference type="ARBA" id="ARBA00022692"/>
    </source>
</evidence>
<dbReference type="AlphaFoldDB" id="A0A7W4Z4E8"/>
<feature type="compositionally biased region" description="Low complexity" evidence="7">
    <location>
        <begin position="316"/>
        <end position="333"/>
    </location>
</feature>
<accession>A0A7W4Z4E8</accession>
<comment type="caution">
    <text evidence="8">The sequence shown here is derived from an EMBL/GenBank/DDBJ whole genome shotgun (WGS) entry which is preliminary data.</text>
</comment>
<proteinExistence type="inferred from homology"/>